<keyword evidence="1" id="KW-0812">Transmembrane</keyword>
<evidence type="ECO:0000313" key="3">
    <source>
        <dbReference type="Proteomes" id="UP001589795"/>
    </source>
</evidence>
<accession>A0ABV6CES7</accession>
<keyword evidence="1" id="KW-0472">Membrane</keyword>
<sequence>MSTDASAAVRQPSALSILIRNPLAGVIIAPVAIFVVSALISSCFLTAYNMSVIAGLPSSAS</sequence>
<evidence type="ECO:0000313" key="2">
    <source>
        <dbReference type="EMBL" id="MFC0199229.1"/>
    </source>
</evidence>
<organism evidence="2 3">
    <name type="scientific">Paracoccus rhizosphaerae</name>
    <dbReference type="NCBI Taxonomy" id="1133347"/>
    <lineage>
        <taxon>Bacteria</taxon>
        <taxon>Pseudomonadati</taxon>
        <taxon>Pseudomonadota</taxon>
        <taxon>Alphaproteobacteria</taxon>
        <taxon>Rhodobacterales</taxon>
        <taxon>Paracoccaceae</taxon>
        <taxon>Paracoccus</taxon>
    </lineage>
</organism>
<dbReference type="RefSeq" id="WP_265508734.1">
    <property type="nucleotide sequence ID" value="NZ_JAOTBE010000107.1"/>
</dbReference>
<protein>
    <recommendedName>
        <fullName evidence="4">ABC transporter permease</fullName>
    </recommendedName>
</protein>
<feature type="transmembrane region" description="Helical" evidence="1">
    <location>
        <begin position="23"/>
        <end position="48"/>
    </location>
</feature>
<dbReference type="EMBL" id="JBHLWQ010000024">
    <property type="protein sequence ID" value="MFC0199229.1"/>
    <property type="molecule type" value="Genomic_DNA"/>
</dbReference>
<comment type="caution">
    <text evidence="2">The sequence shown here is derived from an EMBL/GenBank/DDBJ whole genome shotgun (WGS) entry which is preliminary data.</text>
</comment>
<dbReference type="Proteomes" id="UP001589795">
    <property type="component" value="Unassembled WGS sequence"/>
</dbReference>
<reference evidence="2 3" key="1">
    <citation type="submission" date="2024-09" db="EMBL/GenBank/DDBJ databases">
        <authorList>
            <person name="Sun Q."/>
            <person name="Mori K."/>
        </authorList>
    </citation>
    <scope>NUCLEOTIDE SEQUENCE [LARGE SCALE GENOMIC DNA]</scope>
    <source>
        <strain evidence="2 3">CCM 7904</strain>
    </source>
</reference>
<gene>
    <name evidence="2" type="ORF">ACFFIZ_02505</name>
</gene>
<evidence type="ECO:0008006" key="4">
    <source>
        <dbReference type="Google" id="ProtNLM"/>
    </source>
</evidence>
<keyword evidence="1" id="KW-1133">Transmembrane helix</keyword>
<proteinExistence type="predicted"/>
<name>A0ABV6CES7_9RHOB</name>
<evidence type="ECO:0000256" key="1">
    <source>
        <dbReference type="SAM" id="Phobius"/>
    </source>
</evidence>
<keyword evidence="3" id="KW-1185">Reference proteome</keyword>